<dbReference type="RefSeq" id="WP_163944529.1">
    <property type="nucleotide sequence ID" value="NZ_JAAIKC010000002.1"/>
</dbReference>
<dbReference type="AlphaFoldDB" id="A0A6G3ZXN8"/>
<reference evidence="1" key="1">
    <citation type="submission" date="2020-02" db="EMBL/GenBank/DDBJ databases">
        <authorList>
            <person name="Shen X.-R."/>
            <person name="Zhang Y.-X."/>
        </authorList>
    </citation>
    <scope>NUCLEOTIDE SEQUENCE</scope>
    <source>
        <strain evidence="1">SYP-B3998</strain>
    </source>
</reference>
<comment type="caution">
    <text evidence="1">The sequence shown here is derived from an EMBL/GenBank/DDBJ whole genome shotgun (WGS) entry which is preliminary data.</text>
</comment>
<name>A0A6G3ZXN8_9BACL</name>
<dbReference type="EMBL" id="JAAIKC010000002">
    <property type="protein sequence ID" value="NEW06177.1"/>
    <property type="molecule type" value="Genomic_DNA"/>
</dbReference>
<accession>A0A6G3ZXN8</accession>
<gene>
    <name evidence="1" type="ORF">GK047_09155</name>
</gene>
<sequence length="60" mass="6914">MRIQIQLSVAGQSVKQDVLEIAEQKLGELTDEEIESAIEIKIRTWVDQMIQVEWEVVDSD</sequence>
<organism evidence="1">
    <name type="scientific">Paenibacillus sp. SYP-B3998</name>
    <dbReference type="NCBI Taxonomy" id="2678564"/>
    <lineage>
        <taxon>Bacteria</taxon>
        <taxon>Bacillati</taxon>
        <taxon>Bacillota</taxon>
        <taxon>Bacilli</taxon>
        <taxon>Bacillales</taxon>
        <taxon>Paenibacillaceae</taxon>
        <taxon>Paenibacillus</taxon>
    </lineage>
</organism>
<protein>
    <submittedName>
        <fullName evidence="1">Uncharacterized protein</fullName>
    </submittedName>
</protein>
<evidence type="ECO:0000313" key="1">
    <source>
        <dbReference type="EMBL" id="NEW06177.1"/>
    </source>
</evidence>
<proteinExistence type="predicted"/>